<keyword evidence="6 8" id="KW-0378">Hydrolase</keyword>
<dbReference type="EC" id="3.1.1.-" evidence="8"/>
<dbReference type="Proteomes" id="UP000466785">
    <property type="component" value="Chromosome"/>
</dbReference>
<evidence type="ECO:0000313" key="9">
    <source>
        <dbReference type="EMBL" id="BBX49839.1"/>
    </source>
</evidence>
<keyword evidence="10" id="KW-1185">Reference proteome</keyword>
<evidence type="ECO:0000313" key="10">
    <source>
        <dbReference type="Proteomes" id="UP000466785"/>
    </source>
</evidence>
<keyword evidence="5" id="KW-0732">Signal</keyword>
<dbReference type="SUPFAM" id="SSF53474">
    <property type="entry name" value="alpha/beta-Hydrolases"/>
    <property type="match status" value="1"/>
</dbReference>
<dbReference type="InterPro" id="IPR029058">
    <property type="entry name" value="AB_hydrolase_fold"/>
</dbReference>
<dbReference type="RefSeq" id="WP_163672702.1">
    <property type="nucleotide sequence ID" value="NZ_AP022570.1"/>
</dbReference>
<accession>A0A6N4V620</accession>
<reference evidence="9 10" key="1">
    <citation type="journal article" date="2019" name="Emerg. Microbes Infect.">
        <title>Comprehensive subspecies identification of 175 nontuberculous mycobacteria species based on 7547 genomic profiles.</title>
        <authorList>
            <person name="Matsumoto Y."/>
            <person name="Kinjo T."/>
            <person name="Motooka D."/>
            <person name="Nabeya D."/>
            <person name="Jung N."/>
            <person name="Uechi K."/>
            <person name="Horii T."/>
            <person name="Iida T."/>
            <person name="Fujita J."/>
            <person name="Nakamura S."/>
        </authorList>
    </citation>
    <scope>NUCLEOTIDE SEQUENCE [LARGE SCALE GENOMIC DNA]</scope>
    <source>
        <strain evidence="9 10">JCM 12603</strain>
    </source>
</reference>
<evidence type="ECO:0000256" key="2">
    <source>
        <dbReference type="ARBA" id="ARBA00007534"/>
    </source>
</evidence>
<proteinExistence type="inferred from homology"/>
<dbReference type="SMART" id="SM01110">
    <property type="entry name" value="Cutinase"/>
    <property type="match status" value="1"/>
</dbReference>
<dbReference type="GO" id="GO:0052689">
    <property type="term" value="F:carboxylic ester hydrolase activity"/>
    <property type="evidence" value="ECO:0007669"/>
    <property type="project" value="UniProtKB-KW"/>
</dbReference>
<keyword evidence="7" id="KW-1015">Disulfide bond</keyword>
<evidence type="ECO:0000256" key="3">
    <source>
        <dbReference type="ARBA" id="ARBA00022487"/>
    </source>
</evidence>
<dbReference type="InterPro" id="IPR000675">
    <property type="entry name" value="Cutinase/axe"/>
</dbReference>
<dbReference type="Pfam" id="PF01083">
    <property type="entry name" value="Cutinase"/>
    <property type="match status" value="1"/>
</dbReference>
<comment type="function">
    <text evidence="8">Catalyzes the hydrolysis of complex carboxylic polyesters found in the cell wall of plants. Degrades cutin, a macromolecule that forms the structure of the plant cuticle.</text>
</comment>
<dbReference type="InterPro" id="IPR043580">
    <property type="entry name" value="CUTINASE_1"/>
</dbReference>
<evidence type="ECO:0000256" key="5">
    <source>
        <dbReference type="ARBA" id="ARBA00022729"/>
    </source>
</evidence>
<evidence type="ECO:0000256" key="8">
    <source>
        <dbReference type="RuleBase" id="RU361263"/>
    </source>
</evidence>
<dbReference type="PANTHER" id="PTHR33630">
    <property type="entry name" value="CUTINASE RV1984C-RELATED-RELATED"/>
    <property type="match status" value="1"/>
</dbReference>
<evidence type="ECO:0000256" key="7">
    <source>
        <dbReference type="ARBA" id="ARBA00023157"/>
    </source>
</evidence>
<dbReference type="PROSITE" id="PS00155">
    <property type="entry name" value="CUTINASE_1"/>
    <property type="match status" value="1"/>
</dbReference>
<organism evidence="9 10">
    <name type="scientific">Mycolicibacterium poriferae</name>
    <dbReference type="NCBI Taxonomy" id="39694"/>
    <lineage>
        <taxon>Bacteria</taxon>
        <taxon>Bacillati</taxon>
        <taxon>Actinomycetota</taxon>
        <taxon>Actinomycetes</taxon>
        <taxon>Mycobacteriales</taxon>
        <taxon>Mycobacteriaceae</taxon>
        <taxon>Mycolicibacterium</taxon>
    </lineage>
</organism>
<gene>
    <name evidence="9" type="primary">cut4</name>
    <name evidence="9" type="ORF">MPOR_08650</name>
</gene>
<keyword evidence="4 8" id="KW-0964">Secreted</keyword>
<comment type="similarity">
    <text evidence="2 8">Belongs to the cutinase family.</text>
</comment>
<protein>
    <recommendedName>
        <fullName evidence="8">Cutinase</fullName>
        <ecNumber evidence="8">3.1.1.-</ecNumber>
    </recommendedName>
</protein>
<evidence type="ECO:0000256" key="1">
    <source>
        <dbReference type="ARBA" id="ARBA00004613"/>
    </source>
</evidence>
<dbReference type="EMBL" id="AP022570">
    <property type="protein sequence ID" value="BBX49839.1"/>
    <property type="molecule type" value="Genomic_DNA"/>
</dbReference>
<dbReference type="PANTHER" id="PTHR33630:SF9">
    <property type="entry name" value="CUTINASE 4"/>
    <property type="match status" value="1"/>
</dbReference>
<dbReference type="KEGG" id="mpof:MPOR_08650"/>
<evidence type="ECO:0000256" key="6">
    <source>
        <dbReference type="ARBA" id="ARBA00022801"/>
    </source>
</evidence>
<name>A0A6N4V620_9MYCO</name>
<keyword evidence="3 8" id="KW-0719">Serine esterase</keyword>
<dbReference type="GO" id="GO:0005576">
    <property type="term" value="C:extracellular region"/>
    <property type="evidence" value="ECO:0007669"/>
    <property type="project" value="UniProtKB-SubCell"/>
</dbReference>
<dbReference type="Gene3D" id="3.40.50.1820">
    <property type="entry name" value="alpha/beta hydrolase"/>
    <property type="match status" value="1"/>
</dbReference>
<dbReference type="AlphaFoldDB" id="A0A6N4V620"/>
<sequence length="248" mass="24693">MSERRNAAQYPDRSSAGSVRRLLAMAGIGGAVAAALIGPGTASAQAESCPDVEVVFARGTAEPAGPGRVGQAFISNLQNSLNGQSVGVYAVNYPASYDFLQSAPQGAGDASAHVQSVAASCPDTSIVLGGYSQGAAVVDLITADPAATFGFGQPMPPAVADHVAAVAVFGNPSDKIGRPLSAISPLYGAKTVDLCNGADPVCSNGDDRAAHSLYVQTGLTDRAADFVAARISAAPGSAPMVDASDTVG</sequence>
<comment type="subcellular location">
    <subcellularLocation>
        <location evidence="1 8">Secreted</location>
    </subcellularLocation>
</comment>
<evidence type="ECO:0000256" key="4">
    <source>
        <dbReference type="ARBA" id="ARBA00022525"/>
    </source>
</evidence>